<dbReference type="AlphaFoldDB" id="A0A8J4WPM3"/>
<comment type="caution">
    <text evidence="3">The sequence shown here is derived from an EMBL/GenBank/DDBJ whole genome shotgun (WGS) entry which is preliminary data.</text>
</comment>
<keyword evidence="1" id="KW-0175">Coiled coil</keyword>
<feature type="coiled-coil region" evidence="1">
    <location>
        <begin position="236"/>
        <end position="327"/>
    </location>
</feature>
<name>A0A8J4WPM3_CLAMG</name>
<evidence type="ECO:0000313" key="4">
    <source>
        <dbReference type="Proteomes" id="UP000727407"/>
    </source>
</evidence>
<proteinExistence type="predicted"/>
<evidence type="ECO:0000256" key="1">
    <source>
        <dbReference type="SAM" id="Coils"/>
    </source>
</evidence>
<sequence>MDILQLQKLQFKIEPRSCQMMGEKETKQSELEQREVKMRKAQKRKEMEDLVKEKDQVERRYQVEKDCLMLQLEEDKRNMENEKKRFELQCRESEARGTQMKEEMEDLLKGNDEIEKILQADMPSLLLMLKEKRTNIEKEKMRYELQLKDIDAREPQMRKEIEYLVSEKNERERWLKAGKDSLMLQLEKMTRNMQTKKQWYEPQLRRTETKEALMRKEMGDLVMEIGEIKSKFQVDKDSLVLKLKEETRNIQREKERYDLQQIEFKTREAQMREEMETLMKEMDKMSNTFQTGKDSLVFHLEEERKCMEKQGSQLQRWEIEARKAQMREDMEILLKDRDEMWENFRASTDRLVVQLEKKTRKLMKEKERSALQQEKTEAIEARMRDEMEALQDEIKQFQTYRDSLVFQLVKEKDQWQEMERGEELNRSAWIKHCESILEKEKMLDELTVKMEALKGTLENLKRKARDMEVFNEVENRPRNFIPQWFQKLWRKKKKKKIRQNLEKEIKTLVLQLRVIKVNIAVVNERLKMERQLEADDFFF</sequence>
<dbReference type="EMBL" id="QNUK01001341">
    <property type="protein sequence ID" value="KAF5883626.1"/>
    <property type="molecule type" value="Genomic_DNA"/>
</dbReference>
<dbReference type="OrthoDB" id="8981782at2759"/>
<feature type="coiled-coil region" evidence="1">
    <location>
        <begin position="373"/>
        <end position="400"/>
    </location>
</feature>
<dbReference type="Proteomes" id="UP000727407">
    <property type="component" value="Unassembled WGS sequence"/>
</dbReference>
<reference evidence="3" key="1">
    <citation type="submission" date="2020-07" db="EMBL/GenBank/DDBJ databases">
        <title>Clarias magur genome sequencing, assembly and annotation.</title>
        <authorList>
            <person name="Kushwaha B."/>
            <person name="Kumar R."/>
            <person name="Das P."/>
            <person name="Joshi C.G."/>
            <person name="Kumar D."/>
            <person name="Nagpure N.S."/>
            <person name="Pandey M."/>
            <person name="Agarwal S."/>
            <person name="Srivastava S."/>
            <person name="Singh M."/>
            <person name="Sahoo L."/>
            <person name="Jayasankar P."/>
            <person name="Meher P.K."/>
            <person name="Koringa P.G."/>
            <person name="Iquebal M.A."/>
            <person name="Das S.P."/>
            <person name="Bit A."/>
            <person name="Patnaik S."/>
            <person name="Patel N."/>
            <person name="Shah T.M."/>
            <person name="Hinsu A."/>
            <person name="Jena J.K."/>
        </authorList>
    </citation>
    <scope>NUCLEOTIDE SEQUENCE</scope>
    <source>
        <strain evidence="3">CIFAMagur01</strain>
        <tissue evidence="3">Testis</tissue>
    </source>
</reference>
<gene>
    <name evidence="3" type="ORF">DAT39_022933</name>
</gene>
<feature type="region of interest" description="Disordered" evidence="2">
    <location>
        <begin position="23"/>
        <end position="49"/>
    </location>
</feature>
<organism evidence="3 4">
    <name type="scientific">Clarias magur</name>
    <name type="common">Asian catfish</name>
    <name type="synonym">Macropteronotus magur</name>
    <dbReference type="NCBI Taxonomy" id="1594786"/>
    <lineage>
        <taxon>Eukaryota</taxon>
        <taxon>Metazoa</taxon>
        <taxon>Chordata</taxon>
        <taxon>Craniata</taxon>
        <taxon>Vertebrata</taxon>
        <taxon>Euteleostomi</taxon>
        <taxon>Actinopterygii</taxon>
        <taxon>Neopterygii</taxon>
        <taxon>Teleostei</taxon>
        <taxon>Ostariophysi</taxon>
        <taxon>Siluriformes</taxon>
        <taxon>Clariidae</taxon>
        <taxon>Clarias</taxon>
    </lineage>
</organism>
<feature type="coiled-coil region" evidence="1">
    <location>
        <begin position="436"/>
        <end position="518"/>
    </location>
</feature>
<evidence type="ECO:0000256" key="2">
    <source>
        <dbReference type="SAM" id="MobiDB-lite"/>
    </source>
</evidence>
<feature type="coiled-coil region" evidence="1">
    <location>
        <begin position="126"/>
        <end position="153"/>
    </location>
</feature>
<keyword evidence="4" id="KW-1185">Reference proteome</keyword>
<evidence type="ECO:0000313" key="3">
    <source>
        <dbReference type="EMBL" id="KAF5883626.1"/>
    </source>
</evidence>
<protein>
    <submittedName>
        <fullName evidence="3">Putative golgin subfamily A member 6-like protein 3</fullName>
    </submittedName>
</protein>
<accession>A0A8J4WPM3</accession>